<keyword evidence="5" id="KW-1185">Reference proteome</keyword>
<name>A0ABW4JU80_9HYPH</name>
<evidence type="ECO:0000313" key="5">
    <source>
        <dbReference type="Proteomes" id="UP001597327"/>
    </source>
</evidence>
<dbReference type="SUPFAM" id="SSF141868">
    <property type="entry name" value="EAL domain-like"/>
    <property type="match status" value="1"/>
</dbReference>
<dbReference type="Proteomes" id="UP001597327">
    <property type="component" value="Unassembled WGS sequence"/>
</dbReference>
<feature type="transmembrane region" description="Helical" evidence="1">
    <location>
        <begin position="115"/>
        <end position="132"/>
    </location>
</feature>
<dbReference type="InterPro" id="IPR043128">
    <property type="entry name" value="Rev_trsase/Diguanyl_cyclase"/>
</dbReference>
<dbReference type="NCBIfam" id="TIGR00254">
    <property type="entry name" value="GGDEF"/>
    <property type="match status" value="1"/>
</dbReference>
<dbReference type="EMBL" id="JBHUFA010000001">
    <property type="protein sequence ID" value="MFD1694668.1"/>
    <property type="molecule type" value="Genomic_DNA"/>
</dbReference>
<dbReference type="PANTHER" id="PTHR44757:SF2">
    <property type="entry name" value="BIOFILM ARCHITECTURE MAINTENANCE PROTEIN MBAA"/>
    <property type="match status" value="1"/>
</dbReference>
<organism evidence="4 5">
    <name type="scientific">Roseibium aestuarii</name>
    <dbReference type="NCBI Taxonomy" id="2600299"/>
    <lineage>
        <taxon>Bacteria</taxon>
        <taxon>Pseudomonadati</taxon>
        <taxon>Pseudomonadota</taxon>
        <taxon>Alphaproteobacteria</taxon>
        <taxon>Hyphomicrobiales</taxon>
        <taxon>Stappiaceae</taxon>
        <taxon>Roseibium</taxon>
    </lineage>
</organism>
<feature type="transmembrane region" description="Helical" evidence="1">
    <location>
        <begin position="138"/>
        <end position="160"/>
    </location>
</feature>
<feature type="domain" description="EAL" evidence="2">
    <location>
        <begin position="372"/>
        <end position="622"/>
    </location>
</feature>
<dbReference type="Gene3D" id="3.20.20.450">
    <property type="entry name" value="EAL domain"/>
    <property type="match status" value="1"/>
</dbReference>
<accession>A0ABW4JU80</accession>
<keyword evidence="1" id="KW-0812">Transmembrane</keyword>
<dbReference type="PROSITE" id="PS50883">
    <property type="entry name" value="EAL"/>
    <property type="match status" value="1"/>
</dbReference>
<dbReference type="CDD" id="cd01949">
    <property type="entry name" value="GGDEF"/>
    <property type="match status" value="1"/>
</dbReference>
<dbReference type="InterPro" id="IPR000160">
    <property type="entry name" value="GGDEF_dom"/>
</dbReference>
<evidence type="ECO:0000256" key="1">
    <source>
        <dbReference type="SAM" id="Phobius"/>
    </source>
</evidence>
<keyword evidence="1" id="KW-1133">Transmembrane helix</keyword>
<dbReference type="SMART" id="SM00052">
    <property type="entry name" value="EAL"/>
    <property type="match status" value="1"/>
</dbReference>
<evidence type="ECO:0000259" key="3">
    <source>
        <dbReference type="PROSITE" id="PS50887"/>
    </source>
</evidence>
<sequence>MYFLVVVGTWGLASSFFERAPAWLSIWLPVALTVVATARIVTWVRLRHQRVSAKLAFKALRTTNRVSGLISLAFVIWALTLTPYADDHTRGHVAFYLGITSVGCMFCLMHIRSAALMMAIVVNGGFVWFAVLNGDRVFLAEAINVVLASAAMLVILRVNFKDFEALIDSRRRLLSQQKELVRREAMTRQLSEEAFRLAYMDDLTELPNRRHFFEELGDRIALRQRGEGEGNFFIGVLDLDEFKRVNDVYGHTCGDRLLRHVAERLIGLNRNDMFLARLGGDEFALLIDADPSDGEMVRIGSQICHQIEAPMDLEDAVLECSVSIGFARWTGEGQTPEVLYEQADYALYQVKRGGKAGCQIFGPDHEFEVQRARVLERSLRSATFERELSVVFQPIIDTASGRVLAFESLARWNSDVLGPIPPVTFIPIAERIGLIDSLTFALLRKALPELARWPEHVRLSFNLSAKSVTSSHFIDGLIGEIEALGARPERIDFEITETAMIDNFAEMASAIERLKLAGFGIALDDFGTGYSSLVHLHRLPLDKIKIDKSFVCNLVEDQASCTIVRSLLALGRQLQVGCIVEGVETAEIRDLVRDLGGSIMQGYHFARPMAADRVLSYLEQLQGTGADDTTPQEVPMSRVVNA</sequence>
<dbReference type="Pfam" id="PF00563">
    <property type="entry name" value="EAL"/>
    <property type="match status" value="1"/>
</dbReference>
<dbReference type="Gene3D" id="3.30.70.270">
    <property type="match status" value="1"/>
</dbReference>
<proteinExistence type="predicted"/>
<feature type="domain" description="GGDEF" evidence="3">
    <location>
        <begin position="230"/>
        <end position="363"/>
    </location>
</feature>
<dbReference type="RefSeq" id="WP_188318798.1">
    <property type="nucleotide sequence ID" value="NZ_JBHUFA010000001.1"/>
</dbReference>
<gene>
    <name evidence="4" type="ORF">ACFSC7_04015</name>
</gene>
<dbReference type="Pfam" id="PF00990">
    <property type="entry name" value="GGDEF"/>
    <property type="match status" value="1"/>
</dbReference>
<reference evidence="5" key="1">
    <citation type="journal article" date="2019" name="Int. J. Syst. Evol. Microbiol.">
        <title>The Global Catalogue of Microorganisms (GCM) 10K type strain sequencing project: providing services to taxonomists for standard genome sequencing and annotation.</title>
        <authorList>
            <consortium name="The Broad Institute Genomics Platform"/>
            <consortium name="The Broad Institute Genome Sequencing Center for Infectious Disease"/>
            <person name="Wu L."/>
            <person name="Ma J."/>
        </authorList>
    </citation>
    <scope>NUCLEOTIDE SEQUENCE [LARGE SCALE GENOMIC DNA]</scope>
    <source>
        <strain evidence="5">JCM 3369</strain>
    </source>
</reference>
<feature type="transmembrane region" description="Helical" evidence="1">
    <location>
        <begin position="66"/>
        <end position="85"/>
    </location>
</feature>
<dbReference type="CDD" id="cd01948">
    <property type="entry name" value="EAL"/>
    <property type="match status" value="1"/>
</dbReference>
<feature type="transmembrane region" description="Helical" evidence="1">
    <location>
        <begin position="27"/>
        <end position="46"/>
    </location>
</feature>
<dbReference type="InterPro" id="IPR001633">
    <property type="entry name" value="EAL_dom"/>
</dbReference>
<dbReference type="PANTHER" id="PTHR44757">
    <property type="entry name" value="DIGUANYLATE CYCLASE DGCP"/>
    <property type="match status" value="1"/>
</dbReference>
<protein>
    <submittedName>
        <fullName evidence="4">Bifunctional diguanylate cyclase/phosphodiesterase</fullName>
    </submittedName>
</protein>
<dbReference type="SUPFAM" id="SSF55073">
    <property type="entry name" value="Nucleotide cyclase"/>
    <property type="match status" value="1"/>
</dbReference>
<dbReference type="InterPro" id="IPR035919">
    <property type="entry name" value="EAL_sf"/>
</dbReference>
<dbReference type="SMART" id="SM00267">
    <property type="entry name" value="GGDEF"/>
    <property type="match status" value="1"/>
</dbReference>
<dbReference type="PROSITE" id="PS50887">
    <property type="entry name" value="GGDEF"/>
    <property type="match status" value="1"/>
</dbReference>
<keyword evidence="1" id="KW-0472">Membrane</keyword>
<evidence type="ECO:0000313" key="4">
    <source>
        <dbReference type="EMBL" id="MFD1694668.1"/>
    </source>
</evidence>
<dbReference type="InterPro" id="IPR029787">
    <property type="entry name" value="Nucleotide_cyclase"/>
</dbReference>
<dbReference type="InterPro" id="IPR052155">
    <property type="entry name" value="Biofilm_reg_signaling"/>
</dbReference>
<evidence type="ECO:0000259" key="2">
    <source>
        <dbReference type="PROSITE" id="PS50883"/>
    </source>
</evidence>
<comment type="caution">
    <text evidence="4">The sequence shown here is derived from an EMBL/GenBank/DDBJ whole genome shotgun (WGS) entry which is preliminary data.</text>
</comment>